<dbReference type="SMART" id="SM00355">
    <property type="entry name" value="ZnF_C2H2"/>
    <property type="match status" value="11"/>
</dbReference>
<evidence type="ECO:0000256" key="8">
    <source>
        <dbReference type="ARBA" id="ARBA00023125"/>
    </source>
</evidence>
<keyword evidence="15" id="KW-1185">Reference proteome</keyword>
<keyword evidence="9" id="KW-0804">Transcription</keyword>
<dbReference type="GO" id="GO:0005634">
    <property type="term" value="C:nucleus"/>
    <property type="evidence" value="ECO:0007669"/>
    <property type="project" value="UniProtKB-SubCell"/>
</dbReference>
<feature type="domain" description="C2H2-type" evidence="13">
    <location>
        <begin position="302"/>
        <end position="325"/>
    </location>
</feature>
<dbReference type="GO" id="GO:0000978">
    <property type="term" value="F:RNA polymerase II cis-regulatory region sequence-specific DNA binding"/>
    <property type="evidence" value="ECO:0007669"/>
    <property type="project" value="TreeGrafter"/>
</dbReference>
<comment type="subcellular location">
    <subcellularLocation>
        <location evidence="1">Nucleus</location>
    </subcellularLocation>
</comment>
<dbReference type="InterPro" id="IPR036236">
    <property type="entry name" value="Znf_C2H2_sf"/>
</dbReference>
<evidence type="ECO:0000256" key="9">
    <source>
        <dbReference type="ARBA" id="ARBA00023163"/>
    </source>
</evidence>
<dbReference type="PANTHER" id="PTHR24393:SF15">
    <property type="entry name" value="IP01243P-RELATED"/>
    <property type="match status" value="1"/>
</dbReference>
<dbReference type="Proteomes" id="UP000298787">
    <property type="component" value="Unassembled WGS sequence"/>
</dbReference>
<evidence type="ECO:0000256" key="2">
    <source>
        <dbReference type="ARBA" id="ARBA00006991"/>
    </source>
</evidence>
<feature type="domain" description="C2H2-type" evidence="13">
    <location>
        <begin position="529"/>
        <end position="556"/>
    </location>
</feature>
<feature type="domain" description="C2H2-type" evidence="13">
    <location>
        <begin position="410"/>
        <end position="437"/>
    </location>
</feature>
<dbReference type="PROSITE" id="PS00028">
    <property type="entry name" value="ZINC_FINGER_C2H2_1"/>
    <property type="match status" value="8"/>
</dbReference>
<sequence>MADFPALEREVTLVVNQLARALLAELFPAAEIKENSETEEKLSTLCVLAVHRVLNIFKEAGGLKEAAGGLKEAAGGLKEAAGGLKEAAGGLKEAAGGLKEAAGGLKEAAGGLKEAAGGLKEAAGGLKEAAGGLKEAAGGLKEAQGGLKEAAGGPKEAQGGPKEAAGGLKEAAGGPKEAAGGLKEAAGGSVSESTNSPSRRTSERTERSVFVLQSAVAASQCLLLSLQSHANPNAKDEVTTLRGDPAPSSPPLQADFPDHEYARPCSPPPGTGPVAQRSRKRRHSRRTKDTDTPPTAETGSHQQCSRCGMLFPSAERLSDHEKTAHPACSVCGAEFTGVLRLREHEIKEHGLLPYACDYCAKRFNHKAHRDLHVKARHTGEKSCHCDICGKGYACVSVLKTHRVTHFDKTFICDVCGKSFYHACHLTRHKLVHQDVRPYRCDVCGKGFTQAANLRSHQAIHTGERQLCSICGKSYRCLKNHVISKHSHELPADELPAADAVITCDVCDKKFPNLSQFKVHQRRHTGEKPFHCDVCGKSYRLKELLRDHRYTHTGEKPYRCGLCSKTFNLATSFMRHRSIHSGETPYSCHDCGKSFRLLTFLKVHLQTKAHLRQAQQRATSDP</sequence>
<evidence type="ECO:0000256" key="5">
    <source>
        <dbReference type="ARBA" id="ARBA00022771"/>
    </source>
</evidence>
<organism evidence="14 15">
    <name type="scientific">Collichthys lucidus</name>
    <name type="common">Big head croaker</name>
    <name type="synonym">Sciaena lucida</name>
    <dbReference type="NCBI Taxonomy" id="240159"/>
    <lineage>
        <taxon>Eukaryota</taxon>
        <taxon>Metazoa</taxon>
        <taxon>Chordata</taxon>
        <taxon>Craniata</taxon>
        <taxon>Vertebrata</taxon>
        <taxon>Euteleostomi</taxon>
        <taxon>Actinopterygii</taxon>
        <taxon>Neopterygii</taxon>
        <taxon>Teleostei</taxon>
        <taxon>Neoteleostei</taxon>
        <taxon>Acanthomorphata</taxon>
        <taxon>Eupercaria</taxon>
        <taxon>Sciaenidae</taxon>
        <taxon>Collichthys</taxon>
    </lineage>
</organism>
<dbReference type="InterPro" id="IPR013087">
    <property type="entry name" value="Znf_C2H2_type"/>
</dbReference>
<feature type="region of interest" description="Disordered" evidence="12">
    <location>
        <begin position="144"/>
        <end position="206"/>
    </location>
</feature>
<name>A0A4U5TXH1_COLLU</name>
<dbReference type="FunFam" id="3.30.160.60:FF:000446">
    <property type="entry name" value="Zinc finger protein"/>
    <property type="match status" value="2"/>
</dbReference>
<dbReference type="GO" id="GO:0001228">
    <property type="term" value="F:DNA-binding transcription activator activity, RNA polymerase II-specific"/>
    <property type="evidence" value="ECO:0007669"/>
    <property type="project" value="TreeGrafter"/>
</dbReference>
<feature type="domain" description="C2H2-type" evidence="13">
    <location>
        <begin position="501"/>
        <end position="528"/>
    </location>
</feature>
<dbReference type="PANTHER" id="PTHR24393">
    <property type="entry name" value="ZINC FINGER PROTEIN"/>
    <property type="match status" value="1"/>
</dbReference>
<feature type="domain" description="C2H2-type" evidence="13">
    <location>
        <begin position="383"/>
        <end position="410"/>
    </location>
</feature>
<feature type="domain" description="C2H2-type" evidence="13">
    <location>
        <begin position="354"/>
        <end position="382"/>
    </location>
</feature>
<dbReference type="FunFam" id="3.30.160.60:FF:000065">
    <property type="entry name" value="B-cell CLL/lymphoma 6, member B"/>
    <property type="match status" value="1"/>
</dbReference>
<reference evidence="14 15" key="1">
    <citation type="submission" date="2019-01" db="EMBL/GenBank/DDBJ databases">
        <title>Genome Assembly of Collichthys lucidus.</title>
        <authorList>
            <person name="Cai M."/>
            <person name="Xiao S."/>
        </authorList>
    </citation>
    <scope>NUCLEOTIDE SEQUENCE [LARGE SCALE GENOMIC DNA]</scope>
    <source>
        <strain evidence="14">JT15FE1705JMU</strain>
        <tissue evidence="14">Muscle</tissue>
    </source>
</reference>
<comment type="similarity">
    <text evidence="2">Belongs to the krueppel C2H2-type zinc-finger protein family.</text>
</comment>
<keyword evidence="4" id="KW-0677">Repeat</keyword>
<dbReference type="STRING" id="240159.A0A4U5TXH1"/>
<evidence type="ECO:0000256" key="1">
    <source>
        <dbReference type="ARBA" id="ARBA00004123"/>
    </source>
</evidence>
<evidence type="ECO:0000256" key="11">
    <source>
        <dbReference type="PROSITE-ProRule" id="PRU00042"/>
    </source>
</evidence>
<feature type="domain" description="C2H2-type" evidence="13">
    <location>
        <begin position="585"/>
        <end position="614"/>
    </location>
</feature>
<dbReference type="Gene3D" id="3.30.160.60">
    <property type="entry name" value="Classic Zinc Finger"/>
    <property type="match status" value="8"/>
</dbReference>
<feature type="compositionally biased region" description="Basic residues" evidence="12">
    <location>
        <begin position="277"/>
        <end position="286"/>
    </location>
</feature>
<keyword evidence="6" id="KW-0862">Zinc</keyword>
<keyword evidence="3" id="KW-0479">Metal-binding</keyword>
<keyword evidence="5 11" id="KW-0863">Zinc-finger</keyword>
<feature type="compositionally biased region" description="Polar residues" evidence="12">
    <location>
        <begin position="292"/>
        <end position="303"/>
    </location>
</feature>
<dbReference type="SUPFAM" id="SSF57667">
    <property type="entry name" value="beta-beta-alpha zinc fingers"/>
    <property type="match status" value="5"/>
</dbReference>
<feature type="domain" description="C2H2-type" evidence="13">
    <location>
        <begin position="438"/>
        <end position="465"/>
    </location>
</feature>
<keyword evidence="7" id="KW-0805">Transcription regulation</keyword>
<evidence type="ECO:0000313" key="15">
    <source>
        <dbReference type="Proteomes" id="UP000298787"/>
    </source>
</evidence>
<dbReference type="EMBL" id="ML142789">
    <property type="protein sequence ID" value="TKS65125.1"/>
    <property type="molecule type" value="Genomic_DNA"/>
</dbReference>
<feature type="compositionally biased region" description="Low complexity" evidence="12">
    <location>
        <begin position="159"/>
        <end position="199"/>
    </location>
</feature>
<dbReference type="AlphaFoldDB" id="A0A4U5TXH1"/>
<dbReference type="FunFam" id="3.30.160.60:FF:000512">
    <property type="entry name" value="zinc finger protein 197 isoform X1"/>
    <property type="match status" value="1"/>
</dbReference>
<evidence type="ECO:0000256" key="7">
    <source>
        <dbReference type="ARBA" id="ARBA00023015"/>
    </source>
</evidence>
<dbReference type="FunFam" id="3.30.160.60:FF:000690">
    <property type="entry name" value="Zinc finger protein 354C"/>
    <property type="match status" value="1"/>
</dbReference>
<dbReference type="FunFam" id="3.30.160.60:FF:000151">
    <property type="entry name" value="Zinc finger and SCAN domain-containing 21"/>
    <property type="match status" value="1"/>
</dbReference>
<proteinExistence type="inferred from homology"/>
<protein>
    <submittedName>
        <fullName evidence="14">Zinc finger protein 708</fullName>
    </submittedName>
</protein>
<gene>
    <name evidence="14" type="ORF">D9C73_027658</name>
</gene>
<evidence type="ECO:0000256" key="4">
    <source>
        <dbReference type="ARBA" id="ARBA00022737"/>
    </source>
</evidence>
<evidence type="ECO:0000256" key="10">
    <source>
        <dbReference type="ARBA" id="ARBA00023242"/>
    </source>
</evidence>
<dbReference type="GO" id="GO:0008270">
    <property type="term" value="F:zinc ion binding"/>
    <property type="evidence" value="ECO:0007669"/>
    <property type="project" value="UniProtKB-KW"/>
</dbReference>
<keyword evidence="10" id="KW-0539">Nucleus</keyword>
<dbReference type="Pfam" id="PF00096">
    <property type="entry name" value="zf-C2H2"/>
    <property type="match status" value="5"/>
</dbReference>
<accession>A0A4U5TXH1</accession>
<evidence type="ECO:0000256" key="3">
    <source>
        <dbReference type="ARBA" id="ARBA00022723"/>
    </source>
</evidence>
<dbReference type="PROSITE" id="PS50157">
    <property type="entry name" value="ZINC_FINGER_C2H2_2"/>
    <property type="match status" value="9"/>
</dbReference>
<keyword evidence="8" id="KW-0238">DNA-binding</keyword>
<feature type="domain" description="C2H2-type" evidence="13">
    <location>
        <begin position="557"/>
        <end position="584"/>
    </location>
</feature>
<evidence type="ECO:0000313" key="14">
    <source>
        <dbReference type="EMBL" id="TKS65125.1"/>
    </source>
</evidence>
<evidence type="ECO:0000256" key="12">
    <source>
        <dbReference type="SAM" id="MobiDB-lite"/>
    </source>
</evidence>
<evidence type="ECO:0000259" key="13">
    <source>
        <dbReference type="PROSITE" id="PS50157"/>
    </source>
</evidence>
<evidence type="ECO:0000256" key="6">
    <source>
        <dbReference type="ARBA" id="ARBA00022833"/>
    </source>
</evidence>
<feature type="region of interest" description="Disordered" evidence="12">
    <location>
        <begin position="235"/>
        <end position="303"/>
    </location>
</feature>